<dbReference type="PANTHER" id="PTHR21368">
    <property type="entry name" value="50S RIBOSOMAL PROTEIN L9"/>
    <property type="match status" value="1"/>
</dbReference>
<evidence type="ECO:0000256" key="3">
    <source>
        <dbReference type="ARBA" id="ARBA00022884"/>
    </source>
</evidence>
<dbReference type="PROSITE" id="PS00651">
    <property type="entry name" value="RIBOSOMAL_L9"/>
    <property type="match status" value="1"/>
</dbReference>
<evidence type="ECO:0000256" key="2">
    <source>
        <dbReference type="ARBA" id="ARBA00022730"/>
    </source>
</evidence>
<evidence type="ECO:0000256" key="5">
    <source>
        <dbReference type="ARBA" id="ARBA00023274"/>
    </source>
</evidence>
<evidence type="ECO:0000256" key="8">
    <source>
        <dbReference type="SAM" id="MobiDB-lite"/>
    </source>
</evidence>
<dbReference type="GO" id="GO:0005840">
    <property type="term" value="C:ribosome"/>
    <property type="evidence" value="ECO:0007669"/>
    <property type="project" value="UniProtKB-KW"/>
</dbReference>
<dbReference type="AlphaFoldDB" id="A0A1H6H6L1"/>
<accession>A0A1H6H6L1</accession>
<dbReference type="InterPro" id="IPR020070">
    <property type="entry name" value="Ribosomal_bL9_N"/>
</dbReference>
<keyword evidence="5 7" id="KW-0687">Ribonucleoprotein</keyword>
<dbReference type="Pfam" id="PF01281">
    <property type="entry name" value="Ribosomal_L9_N"/>
    <property type="match status" value="1"/>
</dbReference>
<name>A0A1H6H6L1_MAGFU</name>
<keyword evidence="11" id="KW-1185">Reference proteome</keyword>
<dbReference type="Proteomes" id="UP000182983">
    <property type="component" value="Unassembled WGS sequence"/>
</dbReference>
<dbReference type="SUPFAM" id="SSF55658">
    <property type="entry name" value="L9 N-domain-like"/>
    <property type="match status" value="1"/>
</dbReference>
<evidence type="ECO:0000313" key="11">
    <source>
        <dbReference type="Proteomes" id="UP000182983"/>
    </source>
</evidence>
<dbReference type="EMBL" id="FNWO01000003">
    <property type="protein sequence ID" value="SEH29835.1"/>
    <property type="molecule type" value="Genomic_DNA"/>
</dbReference>
<dbReference type="GO" id="GO:1990904">
    <property type="term" value="C:ribonucleoprotein complex"/>
    <property type="evidence" value="ECO:0007669"/>
    <property type="project" value="UniProtKB-KW"/>
</dbReference>
<organism evidence="10 11">
    <name type="scientific">Magnetospirillum fulvum</name>
    <name type="common">Rhodospirillum fulvum</name>
    <dbReference type="NCBI Taxonomy" id="1082"/>
    <lineage>
        <taxon>Bacteria</taxon>
        <taxon>Pseudomonadati</taxon>
        <taxon>Pseudomonadota</taxon>
        <taxon>Alphaproteobacteria</taxon>
        <taxon>Rhodospirillales</taxon>
        <taxon>Rhodospirillaceae</taxon>
        <taxon>Magnetospirillum</taxon>
    </lineage>
</organism>
<feature type="region of interest" description="Disordered" evidence="8">
    <location>
        <begin position="156"/>
        <end position="186"/>
    </location>
</feature>
<evidence type="ECO:0000256" key="4">
    <source>
        <dbReference type="ARBA" id="ARBA00022980"/>
    </source>
</evidence>
<gene>
    <name evidence="7" type="primary">rplI</name>
    <name evidence="10" type="ORF">SAMN04244559_00820</name>
</gene>
<feature type="compositionally biased region" description="Acidic residues" evidence="8">
    <location>
        <begin position="162"/>
        <end position="186"/>
    </location>
</feature>
<dbReference type="GO" id="GO:0019843">
    <property type="term" value="F:rRNA binding"/>
    <property type="evidence" value="ECO:0007669"/>
    <property type="project" value="UniProtKB-UniRule"/>
</dbReference>
<evidence type="ECO:0000313" key="10">
    <source>
        <dbReference type="EMBL" id="SEH29835.1"/>
    </source>
</evidence>
<evidence type="ECO:0000256" key="6">
    <source>
        <dbReference type="ARBA" id="ARBA00035292"/>
    </source>
</evidence>
<dbReference type="GO" id="GO:0006412">
    <property type="term" value="P:translation"/>
    <property type="evidence" value="ECO:0007669"/>
    <property type="project" value="UniProtKB-UniRule"/>
</dbReference>
<dbReference type="NCBIfam" id="TIGR00158">
    <property type="entry name" value="L9"/>
    <property type="match status" value="1"/>
</dbReference>
<evidence type="ECO:0000259" key="9">
    <source>
        <dbReference type="PROSITE" id="PS00651"/>
    </source>
</evidence>
<evidence type="ECO:0000256" key="7">
    <source>
        <dbReference type="HAMAP-Rule" id="MF_00503"/>
    </source>
</evidence>
<comment type="similarity">
    <text evidence="1 7">Belongs to the bacterial ribosomal protein bL9 family.</text>
</comment>
<keyword evidence="2 7" id="KW-0699">rRNA-binding</keyword>
<dbReference type="InterPro" id="IPR000244">
    <property type="entry name" value="Ribosomal_bL9"/>
</dbReference>
<evidence type="ECO:0000256" key="1">
    <source>
        <dbReference type="ARBA" id="ARBA00010605"/>
    </source>
</evidence>
<comment type="function">
    <text evidence="7">Binds to the 23S rRNA.</text>
</comment>
<dbReference type="GO" id="GO:0003735">
    <property type="term" value="F:structural constituent of ribosome"/>
    <property type="evidence" value="ECO:0007669"/>
    <property type="project" value="InterPro"/>
</dbReference>
<dbReference type="InterPro" id="IPR020069">
    <property type="entry name" value="Ribosomal_bL9_C"/>
</dbReference>
<dbReference type="Gene3D" id="3.10.430.100">
    <property type="entry name" value="Ribosomal protein L9, C-terminal domain"/>
    <property type="match status" value="1"/>
</dbReference>
<dbReference type="InterPro" id="IPR009027">
    <property type="entry name" value="Ribosomal_bL9/RNase_H1_N"/>
</dbReference>
<dbReference type="InterPro" id="IPR020594">
    <property type="entry name" value="Ribosomal_bL9_bac/chp"/>
</dbReference>
<reference evidence="11" key="1">
    <citation type="submission" date="2016-10" db="EMBL/GenBank/DDBJ databases">
        <authorList>
            <person name="Varghese N."/>
            <person name="Submissions S."/>
        </authorList>
    </citation>
    <scope>NUCLEOTIDE SEQUENCE [LARGE SCALE GENOMIC DNA]</scope>
    <source>
        <strain evidence="11">DSM 13234</strain>
    </source>
</reference>
<dbReference type="InterPro" id="IPR036935">
    <property type="entry name" value="Ribosomal_bL9_N_sf"/>
</dbReference>
<keyword evidence="4 7" id="KW-0689">Ribosomal protein</keyword>
<feature type="domain" description="Ribosomal protein L9" evidence="9">
    <location>
        <begin position="13"/>
        <end position="40"/>
    </location>
</feature>
<dbReference type="SUPFAM" id="SSF55653">
    <property type="entry name" value="Ribosomal protein L9 C-domain"/>
    <property type="match status" value="1"/>
</dbReference>
<dbReference type="HAMAP" id="MF_00503">
    <property type="entry name" value="Ribosomal_bL9"/>
    <property type="match status" value="1"/>
</dbReference>
<dbReference type="RefSeq" id="WP_074765852.1">
    <property type="nucleotide sequence ID" value="NZ_FNWO01000003.1"/>
</dbReference>
<dbReference type="Pfam" id="PF03948">
    <property type="entry name" value="Ribosomal_L9_C"/>
    <property type="match status" value="1"/>
</dbReference>
<protein>
    <recommendedName>
        <fullName evidence="6 7">Large ribosomal subunit protein bL9</fullName>
    </recommendedName>
</protein>
<dbReference type="InterPro" id="IPR036791">
    <property type="entry name" value="Ribosomal_bL9_C_sf"/>
</dbReference>
<keyword evidence="3 7" id="KW-0694">RNA-binding</keyword>
<dbReference type="OrthoDB" id="9788336at2"/>
<proteinExistence type="inferred from homology"/>
<sequence>MEVILLERIEKLGQMGDVVNVKPGFARNFLLPQKKALRASKANLVFFEKQRVQLEALNLKRRDEAQAVADKMTGLSVLMVRQAGESGQLYGSVSGKDVADAIKAAGYTIERRQVNLDNPIKTLGRYAVRVSLHPEVAVIVTINVARSQEEAERAAAAGAEIEALETEDEIEEEIVDETAEDAEIAG</sequence>
<dbReference type="Gene3D" id="3.40.5.10">
    <property type="entry name" value="Ribosomal protein L9, N-terminal domain"/>
    <property type="match status" value="1"/>
</dbReference>